<dbReference type="GO" id="GO:0009245">
    <property type="term" value="P:lipid A biosynthetic process"/>
    <property type="evidence" value="ECO:0007669"/>
    <property type="project" value="UniProtKB-UniRule"/>
</dbReference>
<accession>A0AAV3TYK7</accession>
<dbReference type="InterPro" id="IPR003835">
    <property type="entry name" value="Glyco_trans_19"/>
</dbReference>
<comment type="similarity">
    <text evidence="2 11">Belongs to the LpxB family.</text>
</comment>
<dbReference type="SUPFAM" id="SSF53756">
    <property type="entry name" value="UDP-Glycosyltransferase/glycogen phosphorylase"/>
    <property type="match status" value="1"/>
</dbReference>
<dbReference type="EC" id="2.4.1.182" evidence="3 11"/>
<evidence type="ECO:0000256" key="8">
    <source>
        <dbReference type="ARBA" id="ARBA00022679"/>
    </source>
</evidence>
<proteinExistence type="inferred from homology"/>
<evidence type="ECO:0000313" key="12">
    <source>
        <dbReference type="EMBL" id="GAA4933381.1"/>
    </source>
</evidence>
<dbReference type="GO" id="GO:0016020">
    <property type="term" value="C:membrane"/>
    <property type="evidence" value="ECO:0007669"/>
    <property type="project" value="GOC"/>
</dbReference>
<keyword evidence="8 11" id="KW-0808">Transferase</keyword>
<organism evidence="12 13">
    <name type="scientific">Halioxenophilus aromaticivorans</name>
    <dbReference type="NCBI Taxonomy" id="1306992"/>
    <lineage>
        <taxon>Bacteria</taxon>
        <taxon>Pseudomonadati</taxon>
        <taxon>Pseudomonadota</taxon>
        <taxon>Gammaproteobacteria</taxon>
        <taxon>Alteromonadales</taxon>
        <taxon>Alteromonadaceae</taxon>
        <taxon>Halioxenophilus</taxon>
    </lineage>
</organism>
<dbReference type="GO" id="GO:0005543">
    <property type="term" value="F:phospholipid binding"/>
    <property type="evidence" value="ECO:0007669"/>
    <property type="project" value="TreeGrafter"/>
</dbReference>
<evidence type="ECO:0000256" key="4">
    <source>
        <dbReference type="ARBA" id="ARBA00020902"/>
    </source>
</evidence>
<evidence type="ECO:0000256" key="1">
    <source>
        <dbReference type="ARBA" id="ARBA00002056"/>
    </source>
</evidence>
<evidence type="ECO:0000256" key="7">
    <source>
        <dbReference type="ARBA" id="ARBA00022676"/>
    </source>
</evidence>
<dbReference type="GO" id="GO:0008915">
    <property type="term" value="F:lipid-A-disaccharide synthase activity"/>
    <property type="evidence" value="ECO:0007669"/>
    <property type="project" value="UniProtKB-UniRule"/>
</dbReference>
<dbReference type="AlphaFoldDB" id="A0AAV3TYK7"/>
<evidence type="ECO:0000256" key="3">
    <source>
        <dbReference type="ARBA" id="ARBA00012687"/>
    </source>
</evidence>
<comment type="function">
    <text evidence="1 11">Condensation of UDP-2,3-diacylglucosamine and 2,3-diacylglucosamine-1-phosphate to form lipid A disaccharide, a precursor of lipid A, a phosphorylated glycolipid that anchors the lipopolysaccharide to the outer membrane of the cell.</text>
</comment>
<comment type="pathway">
    <text evidence="11">Bacterial outer membrane biogenesis; LPS lipid A biosynthesis.</text>
</comment>
<name>A0AAV3TYK7_9ALTE</name>
<dbReference type="Pfam" id="PF02684">
    <property type="entry name" value="LpxB"/>
    <property type="match status" value="1"/>
</dbReference>
<evidence type="ECO:0000256" key="9">
    <source>
        <dbReference type="ARBA" id="ARBA00023098"/>
    </source>
</evidence>
<sequence length="379" mass="41804">MAKPLRFGLVVGERSGDILGAGLIQAIKQRHPDAQFEGIGGELMMAQGFDSWFDQERLAVMGLIEPLKRLPELLRIRKQLFQRFTANPPDVFIGVDSPDFNLDLELKLRKHGIKTVHYVSPSVWAWRQGRIKKIARAVDLMLTLLPFEASFYRQHNVPVKFVGHPLADELAPVDDIQAVRQRLALPCDEVPLVALLPGSREAEVRLVGPVMWQAALQALRQQPQLRFVVPAANAARLAQIKQQLAGHPDLPITVVQGQSTQVMAAANAVVMASGTTTLEALLLGKPMVVAYRMAPLSYAILARLVKSKYISLPNLLADKPLVPELIQDAATPEALAEQLLRILQPGEQQVLKQEFSAIRQQLSLNASQEAAKAVLELVN</sequence>
<keyword evidence="13" id="KW-1185">Reference proteome</keyword>
<evidence type="ECO:0000256" key="10">
    <source>
        <dbReference type="ARBA" id="ARBA00048975"/>
    </source>
</evidence>
<dbReference type="PANTHER" id="PTHR30372:SF4">
    <property type="entry name" value="LIPID-A-DISACCHARIDE SYNTHASE, MITOCHONDRIAL-RELATED"/>
    <property type="match status" value="1"/>
</dbReference>
<dbReference type="PANTHER" id="PTHR30372">
    <property type="entry name" value="LIPID-A-DISACCHARIDE SYNTHASE"/>
    <property type="match status" value="1"/>
</dbReference>
<dbReference type="EMBL" id="BAABLX010000007">
    <property type="protein sequence ID" value="GAA4933381.1"/>
    <property type="molecule type" value="Genomic_DNA"/>
</dbReference>
<dbReference type="Gene3D" id="3.40.50.2000">
    <property type="entry name" value="Glycogen Phosphorylase B"/>
    <property type="match status" value="1"/>
</dbReference>
<reference evidence="13" key="1">
    <citation type="journal article" date="2019" name="Int. J. Syst. Evol. Microbiol.">
        <title>The Global Catalogue of Microorganisms (GCM) 10K type strain sequencing project: providing services to taxonomists for standard genome sequencing and annotation.</title>
        <authorList>
            <consortium name="The Broad Institute Genomics Platform"/>
            <consortium name="The Broad Institute Genome Sequencing Center for Infectious Disease"/>
            <person name="Wu L."/>
            <person name="Ma J."/>
        </authorList>
    </citation>
    <scope>NUCLEOTIDE SEQUENCE [LARGE SCALE GENOMIC DNA]</scope>
    <source>
        <strain evidence="13">JCM 19134</strain>
    </source>
</reference>
<evidence type="ECO:0000256" key="11">
    <source>
        <dbReference type="HAMAP-Rule" id="MF_00392"/>
    </source>
</evidence>
<evidence type="ECO:0000256" key="2">
    <source>
        <dbReference type="ARBA" id="ARBA00007868"/>
    </source>
</evidence>
<dbReference type="Proteomes" id="UP001409585">
    <property type="component" value="Unassembled WGS sequence"/>
</dbReference>
<keyword evidence="6 11" id="KW-0441">Lipid A biosynthesis</keyword>
<evidence type="ECO:0000313" key="13">
    <source>
        <dbReference type="Proteomes" id="UP001409585"/>
    </source>
</evidence>
<comment type="caution">
    <text evidence="12">The sequence shown here is derived from an EMBL/GenBank/DDBJ whole genome shotgun (WGS) entry which is preliminary data.</text>
</comment>
<keyword evidence="7 11" id="KW-0328">Glycosyltransferase</keyword>
<protein>
    <recommendedName>
        <fullName evidence="4 11">Lipid-A-disaccharide synthase</fullName>
        <ecNumber evidence="3 11">2.4.1.182</ecNumber>
    </recommendedName>
</protein>
<keyword evidence="5 11" id="KW-0444">Lipid biosynthesis</keyword>
<gene>
    <name evidence="11 12" type="primary">lpxB</name>
    <name evidence="12" type="ORF">GCM10025791_07540</name>
</gene>
<evidence type="ECO:0000256" key="6">
    <source>
        <dbReference type="ARBA" id="ARBA00022556"/>
    </source>
</evidence>
<dbReference type="NCBIfam" id="TIGR00215">
    <property type="entry name" value="lpxB"/>
    <property type="match status" value="1"/>
</dbReference>
<dbReference type="RefSeq" id="WP_345417293.1">
    <property type="nucleotide sequence ID" value="NZ_AP031496.1"/>
</dbReference>
<evidence type="ECO:0000256" key="5">
    <source>
        <dbReference type="ARBA" id="ARBA00022516"/>
    </source>
</evidence>
<comment type="catalytic activity">
    <reaction evidence="10 11">
        <text>a lipid X + a UDP-2-N,3-O-bis[(3R)-3-hydroxyacyl]-alpha-D-glucosamine = a lipid A disaccharide + UDP + H(+)</text>
        <dbReference type="Rhea" id="RHEA:67828"/>
        <dbReference type="ChEBI" id="CHEBI:15378"/>
        <dbReference type="ChEBI" id="CHEBI:58223"/>
        <dbReference type="ChEBI" id="CHEBI:137748"/>
        <dbReference type="ChEBI" id="CHEBI:176338"/>
        <dbReference type="ChEBI" id="CHEBI:176343"/>
        <dbReference type="EC" id="2.4.1.182"/>
    </reaction>
</comment>
<keyword evidence="9 11" id="KW-0443">Lipid metabolism</keyword>
<dbReference type="HAMAP" id="MF_00392">
    <property type="entry name" value="LpxB"/>
    <property type="match status" value="1"/>
</dbReference>